<evidence type="ECO:0000256" key="8">
    <source>
        <dbReference type="ARBA" id="ARBA00022588"/>
    </source>
</evidence>
<evidence type="ECO:0000259" key="30">
    <source>
        <dbReference type="PROSITE" id="PS50923"/>
    </source>
</evidence>
<keyword evidence="16" id="KW-0204">Cytolysis</keyword>
<comment type="caution">
    <text evidence="26">Lacks conserved residue(s) required for the propagation of feature annotation.</text>
</comment>
<dbReference type="Gene3D" id="2.10.70.10">
    <property type="entry name" value="Complement Module, domain 1"/>
    <property type="match status" value="2"/>
</dbReference>
<dbReference type="SMR" id="A0A3N0YN07"/>
<reference evidence="32 33" key="1">
    <citation type="submission" date="2018-10" db="EMBL/GenBank/DDBJ databases">
        <title>Genome assembly for a Yunnan-Guizhou Plateau 3E fish, Anabarilius grahami (Regan), and its evolutionary and genetic applications.</title>
        <authorList>
            <person name="Jiang W."/>
        </authorList>
    </citation>
    <scope>NUCLEOTIDE SEQUENCE [LARGE SCALE GENOMIC DNA]</scope>
    <source>
        <strain evidence="32">AG-KIZ</strain>
        <tissue evidence="32">Muscle</tissue>
    </source>
</reference>
<keyword evidence="20" id="KW-0472">Membrane</keyword>
<evidence type="ECO:0000256" key="28">
    <source>
        <dbReference type="SAM" id="SignalP"/>
    </source>
</evidence>
<keyword evidence="17" id="KW-0391">Immunity</keyword>
<dbReference type="GO" id="GO:0005579">
    <property type="term" value="C:membrane attack complex"/>
    <property type="evidence" value="ECO:0007669"/>
    <property type="project" value="UniProtKB-KW"/>
</dbReference>
<dbReference type="PRINTS" id="PR00764">
    <property type="entry name" value="COMPLEMENTC9"/>
</dbReference>
<dbReference type="InterPro" id="IPR000436">
    <property type="entry name" value="Sushi_SCR_CCP_dom"/>
</dbReference>
<dbReference type="Gene3D" id="3.30.40.10">
    <property type="entry name" value="Zinc/RING finger domain, C3HC4 (zinc finger)"/>
    <property type="match status" value="1"/>
</dbReference>
<evidence type="ECO:0000256" key="20">
    <source>
        <dbReference type="ARBA" id="ARBA00023136"/>
    </source>
</evidence>
<feature type="disulfide bond" evidence="24">
    <location>
        <begin position="784"/>
        <end position="799"/>
    </location>
</feature>
<dbReference type="InterPro" id="IPR036055">
    <property type="entry name" value="LDL_receptor-like_sf"/>
</dbReference>
<dbReference type="InterPro" id="IPR048828">
    <property type="entry name" value="C6_KAZAL"/>
</dbReference>
<dbReference type="GO" id="GO:0006958">
    <property type="term" value="P:complement activation, classical pathway"/>
    <property type="evidence" value="ECO:0007669"/>
    <property type="project" value="UniProtKB-KW"/>
</dbReference>
<keyword evidence="4" id="KW-1134">Transmembrane beta strand</keyword>
<keyword evidence="19" id="KW-0473">Membrane attack complex</keyword>
<dbReference type="PROSITE" id="PS50068">
    <property type="entry name" value="LDLRA_2"/>
    <property type="match status" value="1"/>
</dbReference>
<dbReference type="PROSITE" id="PS00518">
    <property type="entry name" value="ZF_RING_1"/>
    <property type="match status" value="1"/>
</dbReference>
<keyword evidence="9 26" id="KW-0768">Sushi</keyword>
<keyword evidence="13" id="KW-0677">Repeat</keyword>
<dbReference type="CDD" id="cd00033">
    <property type="entry name" value="CCP"/>
    <property type="match status" value="1"/>
</dbReference>
<dbReference type="PROSITE" id="PS01209">
    <property type="entry name" value="LDLRA_1"/>
    <property type="match status" value="1"/>
</dbReference>
<dbReference type="SUPFAM" id="SSF57535">
    <property type="entry name" value="Complement control module/SCR domain"/>
    <property type="match status" value="1"/>
</dbReference>
<feature type="domain" description="Sushi" evidence="30">
    <location>
        <begin position="1212"/>
        <end position="1271"/>
    </location>
</feature>
<dbReference type="Gene3D" id="3.30.60.30">
    <property type="match status" value="2"/>
</dbReference>
<dbReference type="GO" id="GO:0044218">
    <property type="term" value="C:other organism cell membrane"/>
    <property type="evidence" value="ECO:0007669"/>
    <property type="project" value="UniProtKB-KW"/>
</dbReference>
<dbReference type="PROSITE" id="PS50092">
    <property type="entry name" value="TSP1"/>
    <property type="match status" value="2"/>
</dbReference>
<keyword evidence="10" id="KW-0812">Transmembrane</keyword>
<evidence type="ECO:0000256" key="15">
    <source>
        <dbReference type="ARBA" id="ARBA00022833"/>
    </source>
</evidence>
<evidence type="ECO:0000256" key="22">
    <source>
        <dbReference type="ARBA" id="ARBA00023180"/>
    </source>
</evidence>
<keyword evidence="15" id="KW-0862">Zinc</keyword>
<evidence type="ECO:0000256" key="18">
    <source>
        <dbReference type="ARBA" id="ARBA00022875"/>
    </source>
</evidence>
<dbReference type="EMBL" id="RJVU01035392">
    <property type="protein sequence ID" value="ROL47544.1"/>
    <property type="molecule type" value="Genomic_DNA"/>
</dbReference>
<evidence type="ECO:0000313" key="32">
    <source>
        <dbReference type="EMBL" id="ROL47544.1"/>
    </source>
</evidence>
<dbReference type="InterPro" id="IPR020864">
    <property type="entry name" value="MACPF"/>
</dbReference>
<dbReference type="CDD" id="cd00112">
    <property type="entry name" value="LDLa"/>
    <property type="match status" value="1"/>
</dbReference>
<keyword evidence="18" id="KW-0180">Complement pathway</keyword>
<dbReference type="SUPFAM" id="SSF82895">
    <property type="entry name" value="TSP-1 type 1 repeat"/>
    <property type="match status" value="1"/>
</dbReference>
<feature type="domain" description="RING-type" evidence="29">
    <location>
        <begin position="325"/>
        <end position="367"/>
    </location>
</feature>
<dbReference type="Gene3D" id="4.10.400.10">
    <property type="entry name" value="Low-density Lipoprotein Receptor"/>
    <property type="match status" value="1"/>
</dbReference>
<evidence type="ECO:0000259" key="29">
    <source>
        <dbReference type="PROSITE" id="PS50089"/>
    </source>
</evidence>
<evidence type="ECO:0000256" key="6">
    <source>
        <dbReference type="ARBA" id="ARBA00022536"/>
    </source>
</evidence>
<dbReference type="InterPro" id="IPR048831">
    <property type="entry name" value="C8A_B_C6_EGF-like"/>
</dbReference>
<feature type="chain" id="PRO_5018027674" evidence="28">
    <location>
        <begin position="25"/>
        <end position="1505"/>
    </location>
</feature>
<dbReference type="Pfam" id="PF19332">
    <property type="entry name" value="RNF180_C"/>
    <property type="match status" value="1"/>
</dbReference>
<evidence type="ECO:0000256" key="25">
    <source>
        <dbReference type="PROSITE-ProRule" id="PRU00175"/>
    </source>
</evidence>
<dbReference type="Pfam" id="PF01823">
    <property type="entry name" value="MACPF"/>
    <property type="match status" value="1"/>
</dbReference>
<dbReference type="OrthoDB" id="9867095at2759"/>
<dbReference type="SMART" id="SM00457">
    <property type="entry name" value="MACPF"/>
    <property type="match status" value="1"/>
</dbReference>
<keyword evidence="22" id="KW-0325">Glycoprotein</keyword>
<evidence type="ECO:0000256" key="2">
    <source>
        <dbReference type="ARBA" id="ARBA00004613"/>
    </source>
</evidence>
<evidence type="ECO:0000256" key="17">
    <source>
        <dbReference type="ARBA" id="ARBA00022859"/>
    </source>
</evidence>
<gene>
    <name evidence="32" type="ORF">DPX16_13259</name>
</gene>
<evidence type="ECO:0000256" key="21">
    <source>
        <dbReference type="ARBA" id="ARBA00023157"/>
    </source>
</evidence>
<evidence type="ECO:0000256" key="27">
    <source>
        <dbReference type="SAM" id="MobiDB-lite"/>
    </source>
</evidence>
<proteinExistence type="inferred from homology"/>
<evidence type="ECO:0000256" key="14">
    <source>
        <dbReference type="ARBA" id="ARBA00022771"/>
    </source>
</evidence>
<dbReference type="InterPro" id="IPR020863">
    <property type="entry name" value="MACPF_CS"/>
</dbReference>
<feature type="region of interest" description="Disordered" evidence="27">
    <location>
        <begin position="512"/>
        <end position="532"/>
    </location>
</feature>
<feature type="signal peptide" evidence="28">
    <location>
        <begin position="1"/>
        <end position="24"/>
    </location>
</feature>
<dbReference type="InterPro" id="IPR023415">
    <property type="entry name" value="LDLR_class-A_CS"/>
</dbReference>
<dbReference type="CDD" id="cd16554">
    <property type="entry name" value="RING-HC_RNF180"/>
    <property type="match status" value="1"/>
</dbReference>
<keyword evidence="6" id="KW-0245">EGF-like domain</keyword>
<evidence type="ECO:0000256" key="1">
    <source>
        <dbReference type="ARBA" id="ARBA00004276"/>
    </source>
</evidence>
<dbReference type="SUPFAM" id="SSF57424">
    <property type="entry name" value="LDL receptor-like module"/>
    <property type="match status" value="1"/>
</dbReference>
<dbReference type="InterPro" id="IPR017907">
    <property type="entry name" value="Znf_RING_CS"/>
</dbReference>
<keyword evidence="5" id="KW-0964">Secreted</keyword>
<organism evidence="32 33">
    <name type="scientific">Anabarilius grahami</name>
    <name type="common">Kanglang fish</name>
    <name type="synonym">Barilius grahami</name>
    <dbReference type="NCBI Taxonomy" id="495550"/>
    <lineage>
        <taxon>Eukaryota</taxon>
        <taxon>Metazoa</taxon>
        <taxon>Chordata</taxon>
        <taxon>Craniata</taxon>
        <taxon>Vertebrata</taxon>
        <taxon>Euteleostomi</taxon>
        <taxon>Actinopterygii</taxon>
        <taxon>Neopterygii</taxon>
        <taxon>Teleostei</taxon>
        <taxon>Ostariophysi</taxon>
        <taxon>Cypriniformes</taxon>
        <taxon>Xenocyprididae</taxon>
        <taxon>Xenocypridinae</taxon>
        <taxon>Xenocypridinae incertae sedis</taxon>
        <taxon>Anabarilius</taxon>
    </lineage>
</organism>
<feature type="disulfide bond" evidence="26">
    <location>
        <begin position="1274"/>
        <end position="1317"/>
    </location>
</feature>
<keyword evidence="7" id="KW-1052">Target cell membrane</keyword>
<comment type="subcellular location">
    <subcellularLocation>
        <location evidence="2">Secreted</location>
    </subcellularLocation>
    <subcellularLocation>
        <location evidence="1">Target cell membrane</location>
        <topology evidence="1">Multi-pass membrane protein</topology>
    </subcellularLocation>
</comment>
<keyword evidence="12 28" id="KW-0732">Signal</keyword>
<dbReference type="InterPro" id="IPR013083">
    <property type="entry name" value="Znf_RING/FYVE/PHD"/>
</dbReference>
<sequence length="1505" mass="169975">MKNVLLLLPPAVARLLLTKLNVLAQTPLIPPAPHMNEEQDKSEDSTNLRCRKCRRCLIDSTSLLKVVTSSEAAAACSVWHLNVESLPDWILSSVGQVNWTVGKLNCQYCGARLGGFNFVNCSKCTCGHDTTVHLSKSRVDEDLKPLVLFTRPGRTREHTRRRKNESLPQTISSALSPSSTLNFCCPVSHVVSAETEFEVESSEDPQILENVERVTDVSLTSELPLQLYDYQESLEERHVGSASRSTSQDRAVDPEDIRLMEEPPRNILPNVEPKLFKREKNRLKSLRRKQRKKERWIQRQQEAKDLAMKWDLTGSDDEEREGYTCAVCLDVYYSPYKCHPCSHVFCEPCLRTLAKNRPSNTPCPLCRTLISHVLFQEGFQRHGGPASRWQFPHRAFGLDALDLGDMWGWPFDIDFVIISIYSLHWKPAAVELQRRSALDRGEGDSPVGAGDAEEASRTLARLRHITLIIDGSETTALIKDRPRARIEDRRIKDIFSNRPRSAANIFQIGKSSMRDPERRESTESTRRAQRAMDDCRTTVQEFNTLVALHREQVISIGENTIDCPSLRAQMHKTRIKGCAVAQAAYQNLDAISGPEDGEIHPEICRLFIQLQCCLEMYITEMLKSMCLLGVLQLHRKGNDACPEPNMDCRVDESSDVPMLEDRSSSPLDFPQESWVVCADIENIESLALFTPITGCFCDHYLWSSWSYCTKTCDSGTQARTRAVRYDEHWNKNNCFQLCQTQETRACNTEACTIHCQLTEFGPWSECSPCAKKSVRRCINAALQCNGQNDCGDNSDEKDCGQTKKVCASERTFAFIPGADLIGYGFDAAAEQMRGAVLDNSIMGGECTLQRLKRNYYRIPANIERYEIKVENLEDIQVKEVKPQKVNLAKESNLFLKEAVKISQQKDSEFIRVHQVVATSTFKMKSSDLYLSDPFLQFLNSLPLEYNYALYRQIFQLFGTHYFSSGTLGGKYDLLFQYDREELNTYGLTEAEMNSCFRQDSTIIAIFYNRISHSSTCGKNTLKTEYKGSIVKASEKCITTVQGGRAEFTAALAWENRGVSPDSTTYQNWIKSTIDNPTVIDFELLPLVNLVRGFPCAVTKRRHFHKALMEYQTEFDSCKCAPCPNNARPALSGTECICICQTGTYGPNCEKRAPDYTADKPFVPDSNCKLGEMHDGTKCICMSKERCRQNVCINDDDFVAEGSHESQLPPGASGCPKPRPPANSHLRINKRQYDYGDHEEFVCFTGFELDGYQLIHCLQDGTWEKPKGRCIKNVCSKPTVPDGMKIYPDKMEYKVGSGIMLACSESGMSPSGHQSYSCGKSLVWEPSIPQDIHCKIDKPFVPDSNCKLGEMHDGTKCICMSKERCRNYRTDLCVFDADKETAIMMSLCAFHADRCHGDRLYFMNKGPCKTDAGSLDWAKFRASVSKQSSVQEPCGSDTCYEWETCSVSNTCECKIPRDCSKDGKQMYCLKIVRTQSTRSMNLCFMAAMKCSKIEFELLYEGPCASS</sequence>
<keyword evidence="33" id="KW-1185">Reference proteome</keyword>
<dbReference type="GO" id="GO:0045087">
    <property type="term" value="P:innate immune response"/>
    <property type="evidence" value="ECO:0007669"/>
    <property type="project" value="UniProtKB-KW"/>
</dbReference>
<dbReference type="SMART" id="SM00057">
    <property type="entry name" value="FIMAC"/>
    <property type="match status" value="2"/>
</dbReference>
<evidence type="ECO:0000256" key="10">
    <source>
        <dbReference type="ARBA" id="ARBA00022692"/>
    </source>
</evidence>
<dbReference type="GO" id="GO:0008270">
    <property type="term" value="F:zinc ion binding"/>
    <property type="evidence" value="ECO:0007669"/>
    <property type="project" value="UniProtKB-KW"/>
</dbReference>
<dbReference type="InterPro" id="IPR000884">
    <property type="entry name" value="TSP1_rpt"/>
</dbReference>
<dbReference type="PANTHER" id="PTHR45742:SF4">
    <property type="entry name" value="COMPLEMENT COMPONENT C6"/>
    <property type="match status" value="1"/>
</dbReference>
<dbReference type="GO" id="GO:0031640">
    <property type="term" value="P:killing of cells of another organism"/>
    <property type="evidence" value="ECO:0007669"/>
    <property type="project" value="UniProtKB-KW"/>
</dbReference>
<dbReference type="InterPro" id="IPR003884">
    <property type="entry name" value="FacI_MAC"/>
</dbReference>
<keyword evidence="21 26" id="KW-1015">Disulfide bond</keyword>
<dbReference type="Pfam" id="PF00057">
    <property type="entry name" value="Ldl_recept_a"/>
    <property type="match status" value="1"/>
</dbReference>
<evidence type="ECO:0000256" key="23">
    <source>
        <dbReference type="ARBA" id="ARBA00023298"/>
    </source>
</evidence>
<dbReference type="SMART" id="SM00209">
    <property type="entry name" value="TSP1"/>
    <property type="match status" value="2"/>
</dbReference>
<keyword evidence="14 25" id="KW-0863">Zinc-finger</keyword>
<evidence type="ECO:0000256" key="12">
    <source>
        <dbReference type="ARBA" id="ARBA00022729"/>
    </source>
</evidence>
<dbReference type="SMART" id="SM00032">
    <property type="entry name" value="CCP"/>
    <property type="match status" value="2"/>
</dbReference>
<accession>A0A3N0YN07</accession>
<evidence type="ECO:0000259" key="31">
    <source>
        <dbReference type="PROSITE" id="PS51412"/>
    </source>
</evidence>
<dbReference type="Pfam" id="PF00084">
    <property type="entry name" value="Sushi"/>
    <property type="match status" value="1"/>
</dbReference>
<evidence type="ECO:0000256" key="13">
    <source>
        <dbReference type="ARBA" id="ARBA00022737"/>
    </source>
</evidence>
<dbReference type="Proteomes" id="UP000281406">
    <property type="component" value="Unassembled WGS sequence"/>
</dbReference>
<dbReference type="InterPro" id="IPR002172">
    <property type="entry name" value="LDrepeatLR_classA_rpt"/>
</dbReference>
<dbReference type="InterPro" id="IPR036383">
    <property type="entry name" value="TSP1_rpt_sf"/>
</dbReference>
<dbReference type="InterPro" id="IPR001841">
    <property type="entry name" value="Znf_RING"/>
</dbReference>
<dbReference type="InterPro" id="IPR035976">
    <property type="entry name" value="Sushi/SCR/CCP_sf"/>
</dbReference>
<dbReference type="SMART" id="SM00192">
    <property type="entry name" value="LDLa"/>
    <property type="match status" value="1"/>
</dbReference>
<keyword evidence="23" id="KW-1053">Target membrane</keyword>
<evidence type="ECO:0000313" key="33">
    <source>
        <dbReference type="Proteomes" id="UP000281406"/>
    </source>
</evidence>
<comment type="caution">
    <text evidence="32">The sequence shown here is derived from an EMBL/GenBank/DDBJ whole genome shotgun (WGS) entry which is preliminary data.</text>
</comment>
<dbReference type="PROSITE" id="PS50089">
    <property type="entry name" value="ZF_RING_2"/>
    <property type="match status" value="1"/>
</dbReference>
<evidence type="ECO:0000256" key="11">
    <source>
        <dbReference type="ARBA" id="ARBA00022723"/>
    </source>
</evidence>
<evidence type="ECO:0000256" key="9">
    <source>
        <dbReference type="ARBA" id="ARBA00022659"/>
    </source>
</evidence>
<feature type="domain" description="Sushi" evidence="30">
    <location>
        <begin position="1272"/>
        <end position="1335"/>
    </location>
</feature>
<dbReference type="PANTHER" id="PTHR45742">
    <property type="entry name" value="COMPLEMENT COMPONENT C6"/>
    <property type="match status" value="1"/>
</dbReference>
<evidence type="ECO:0000256" key="19">
    <source>
        <dbReference type="ARBA" id="ARBA00023058"/>
    </source>
</evidence>
<evidence type="ECO:0000256" key="7">
    <source>
        <dbReference type="ARBA" id="ARBA00022537"/>
    </source>
</evidence>
<dbReference type="InterPro" id="IPR045790">
    <property type="entry name" value="RNF180_C"/>
</dbReference>
<comment type="similarity">
    <text evidence="3">Belongs to the complement C6/C7/C8/C9 family.</text>
</comment>
<name>A0A3N0YN07_ANAGA</name>
<dbReference type="PROSITE" id="PS50923">
    <property type="entry name" value="SUSHI"/>
    <property type="match status" value="2"/>
</dbReference>
<evidence type="ECO:0000256" key="16">
    <source>
        <dbReference type="ARBA" id="ARBA00022852"/>
    </source>
</evidence>
<dbReference type="SMART" id="SM00184">
    <property type="entry name" value="RING"/>
    <property type="match status" value="1"/>
</dbReference>
<dbReference type="Pfam" id="PF21288">
    <property type="entry name" value="Kazal_C6"/>
    <property type="match status" value="1"/>
</dbReference>
<dbReference type="SUPFAM" id="SSF57850">
    <property type="entry name" value="RING/U-box"/>
    <property type="match status" value="1"/>
</dbReference>
<feature type="domain" description="MACPF" evidence="31">
    <location>
        <begin position="791"/>
        <end position="1118"/>
    </location>
</feature>
<dbReference type="PROSITE" id="PS00279">
    <property type="entry name" value="MACPF_1"/>
    <property type="match status" value="1"/>
</dbReference>
<protein>
    <submittedName>
        <fullName evidence="32">Complement component C6</fullName>
    </submittedName>
</protein>
<dbReference type="InterPro" id="IPR001862">
    <property type="entry name" value="MAC_perforin"/>
</dbReference>
<evidence type="ECO:0000256" key="3">
    <source>
        <dbReference type="ARBA" id="ARBA00009214"/>
    </source>
</evidence>
<evidence type="ECO:0000256" key="26">
    <source>
        <dbReference type="PROSITE-ProRule" id="PRU00302"/>
    </source>
</evidence>
<dbReference type="Gene3D" id="2.20.100.10">
    <property type="entry name" value="Thrombospondin type-1 (TSP1) repeat"/>
    <property type="match status" value="1"/>
</dbReference>
<dbReference type="PROSITE" id="PS51412">
    <property type="entry name" value="MACPF_2"/>
    <property type="match status" value="1"/>
</dbReference>
<dbReference type="Pfam" id="PF21195">
    <property type="entry name" value="EGF_C8A_B_C6"/>
    <property type="match status" value="1"/>
</dbReference>
<keyword evidence="11" id="KW-0479">Metal-binding</keyword>
<feature type="disulfide bond" evidence="26">
    <location>
        <begin position="1242"/>
        <end position="1269"/>
    </location>
</feature>
<evidence type="ECO:0000256" key="5">
    <source>
        <dbReference type="ARBA" id="ARBA00022525"/>
    </source>
</evidence>
<keyword evidence="8" id="KW-0399">Innate immunity</keyword>
<evidence type="ECO:0000256" key="4">
    <source>
        <dbReference type="ARBA" id="ARBA00022452"/>
    </source>
</evidence>
<dbReference type="Pfam" id="PF00090">
    <property type="entry name" value="TSP_1"/>
    <property type="match status" value="1"/>
</dbReference>
<evidence type="ECO:0000256" key="24">
    <source>
        <dbReference type="PROSITE-ProRule" id="PRU00124"/>
    </source>
</evidence>
<dbReference type="GO" id="GO:0005576">
    <property type="term" value="C:extracellular region"/>
    <property type="evidence" value="ECO:0007669"/>
    <property type="project" value="UniProtKB-SubCell"/>
</dbReference>